<comment type="caution">
    <text evidence="1">The sequence shown here is derived from an EMBL/GenBank/DDBJ whole genome shotgun (WGS) entry which is preliminary data.</text>
</comment>
<dbReference type="RefSeq" id="WP_267613658.1">
    <property type="nucleotide sequence ID" value="NZ_JAOVZQ010000001.1"/>
</dbReference>
<gene>
    <name evidence="1" type="ORF">OEG82_17425</name>
</gene>
<protein>
    <recommendedName>
        <fullName evidence="3">LysM domain-containing protein</fullName>
    </recommendedName>
</protein>
<organism evidence="1 2">
    <name type="scientific">Hoeflea ulvae</name>
    <dbReference type="NCBI Taxonomy" id="2983764"/>
    <lineage>
        <taxon>Bacteria</taxon>
        <taxon>Pseudomonadati</taxon>
        <taxon>Pseudomonadota</taxon>
        <taxon>Alphaproteobacteria</taxon>
        <taxon>Hyphomicrobiales</taxon>
        <taxon>Rhizobiaceae</taxon>
        <taxon>Hoeflea</taxon>
    </lineage>
</organism>
<dbReference type="Proteomes" id="UP001081283">
    <property type="component" value="Unassembled WGS sequence"/>
</dbReference>
<reference evidence="1" key="1">
    <citation type="submission" date="2022-10" db="EMBL/GenBank/DDBJ databases">
        <title>Hoeflea sp. J2-29, isolated from marine algae.</title>
        <authorList>
            <person name="Kristyanto S."/>
            <person name="Kim J.M."/>
            <person name="Jeon C.O."/>
        </authorList>
    </citation>
    <scope>NUCLEOTIDE SEQUENCE</scope>
    <source>
        <strain evidence="1">J2-29</strain>
    </source>
</reference>
<dbReference type="EMBL" id="JAOVZQ010000001">
    <property type="protein sequence ID" value="MCY0095787.1"/>
    <property type="molecule type" value="Genomic_DNA"/>
</dbReference>
<dbReference type="InterPro" id="IPR036779">
    <property type="entry name" value="LysM_dom_sf"/>
</dbReference>
<name>A0ABT3YIY6_9HYPH</name>
<keyword evidence="2" id="KW-1185">Reference proteome</keyword>
<evidence type="ECO:0000313" key="2">
    <source>
        <dbReference type="Proteomes" id="UP001081283"/>
    </source>
</evidence>
<sequence length="323" mass="34570">MGYAFYTVKRNDQLNVILRNHYGNAAFQRDREALVSLVVQNNPTIKNINMIFPNQVIMLPEFGPSHMAAGSALPATQLPIVQACSVVSGGLSSLGPVARDFLSSIDFHKAGAEAGQGFVEFVGKSVENAIPDMRNIALEYYRKESGTITTNQYNYRRSVNVKNVSYKIGPLHQLINPGKSPGQILRIRPNAPIRPQAILKQADQATRITKVAKSGFVILKVASLAEAGASIHLASSNHERTTILLDEVSGFVGAAAATAVAVALVGTPVGWIAIAGVIAAGAGGSIVGEAVGKALQDEMLFDENGKRINTKADRMWRSFYGPQ</sequence>
<evidence type="ECO:0000313" key="1">
    <source>
        <dbReference type="EMBL" id="MCY0095787.1"/>
    </source>
</evidence>
<evidence type="ECO:0008006" key="3">
    <source>
        <dbReference type="Google" id="ProtNLM"/>
    </source>
</evidence>
<dbReference type="Gene3D" id="3.10.350.10">
    <property type="entry name" value="LysM domain"/>
    <property type="match status" value="1"/>
</dbReference>
<proteinExistence type="predicted"/>
<accession>A0ABT3YIY6</accession>